<accession>A0A9D4LKP4</accession>
<evidence type="ECO:0000313" key="1">
    <source>
        <dbReference type="EMBL" id="KAH3859795.1"/>
    </source>
</evidence>
<keyword evidence="2" id="KW-1185">Reference proteome</keyword>
<organism evidence="1 2">
    <name type="scientific">Dreissena polymorpha</name>
    <name type="common">Zebra mussel</name>
    <name type="synonym">Mytilus polymorpha</name>
    <dbReference type="NCBI Taxonomy" id="45954"/>
    <lineage>
        <taxon>Eukaryota</taxon>
        <taxon>Metazoa</taxon>
        <taxon>Spiralia</taxon>
        <taxon>Lophotrochozoa</taxon>
        <taxon>Mollusca</taxon>
        <taxon>Bivalvia</taxon>
        <taxon>Autobranchia</taxon>
        <taxon>Heteroconchia</taxon>
        <taxon>Euheterodonta</taxon>
        <taxon>Imparidentia</taxon>
        <taxon>Neoheterodontei</taxon>
        <taxon>Myida</taxon>
        <taxon>Dreissenoidea</taxon>
        <taxon>Dreissenidae</taxon>
        <taxon>Dreissena</taxon>
    </lineage>
</organism>
<reference evidence="1" key="2">
    <citation type="submission" date="2020-11" db="EMBL/GenBank/DDBJ databases">
        <authorList>
            <person name="McCartney M.A."/>
            <person name="Auch B."/>
            <person name="Kono T."/>
            <person name="Mallez S."/>
            <person name="Becker A."/>
            <person name="Gohl D.M."/>
            <person name="Silverstein K.A.T."/>
            <person name="Koren S."/>
            <person name="Bechman K.B."/>
            <person name="Herman A."/>
            <person name="Abrahante J.E."/>
            <person name="Garbe J."/>
        </authorList>
    </citation>
    <scope>NUCLEOTIDE SEQUENCE</scope>
    <source>
        <strain evidence="1">Duluth1</strain>
        <tissue evidence="1">Whole animal</tissue>
    </source>
</reference>
<proteinExistence type="predicted"/>
<name>A0A9D4LKP4_DREPO</name>
<reference evidence="1" key="1">
    <citation type="journal article" date="2019" name="bioRxiv">
        <title>The Genome of the Zebra Mussel, Dreissena polymorpha: A Resource for Invasive Species Research.</title>
        <authorList>
            <person name="McCartney M.A."/>
            <person name="Auch B."/>
            <person name="Kono T."/>
            <person name="Mallez S."/>
            <person name="Zhang Y."/>
            <person name="Obille A."/>
            <person name="Becker A."/>
            <person name="Abrahante J.E."/>
            <person name="Garbe J."/>
            <person name="Badalamenti J.P."/>
            <person name="Herman A."/>
            <person name="Mangelson H."/>
            <person name="Liachko I."/>
            <person name="Sullivan S."/>
            <person name="Sone E.D."/>
            <person name="Koren S."/>
            <person name="Silverstein K.A.T."/>
            <person name="Beckman K.B."/>
            <person name="Gohl D.M."/>
        </authorList>
    </citation>
    <scope>NUCLEOTIDE SEQUENCE</scope>
    <source>
        <strain evidence="1">Duluth1</strain>
        <tissue evidence="1">Whole animal</tissue>
    </source>
</reference>
<evidence type="ECO:0000313" key="2">
    <source>
        <dbReference type="Proteomes" id="UP000828390"/>
    </source>
</evidence>
<sequence length="182" mass="21033">MAYLFTINGLKEHEWNMGLKKRDNLQKFDSAAKEFASGGKTLFTYLTEGFENVYSLSESPQNRWILMQCRNYWWSNLLYINNLYPNYGQDGCFAWAWNANRVFLTLYEMPNANEQTSHMVGVGIVNSHGNVCNLWALLLQQPPRHCDGQNRDSVLSFMRPNNLGSSSGVACDCMCYRSWRLD</sequence>
<dbReference type="Proteomes" id="UP000828390">
    <property type="component" value="Unassembled WGS sequence"/>
</dbReference>
<protein>
    <submittedName>
        <fullName evidence="1">Uncharacterized protein</fullName>
    </submittedName>
</protein>
<dbReference type="AlphaFoldDB" id="A0A9D4LKP4"/>
<dbReference type="EMBL" id="JAIWYP010000003">
    <property type="protein sequence ID" value="KAH3859795.1"/>
    <property type="molecule type" value="Genomic_DNA"/>
</dbReference>
<gene>
    <name evidence="1" type="ORF">DPMN_102618</name>
</gene>
<comment type="caution">
    <text evidence="1">The sequence shown here is derived from an EMBL/GenBank/DDBJ whole genome shotgun (WGS) entry which is preliminary data.</text>
</comment>